<dbReference type="EMBL" id="SJPZ01000001">
    <property type="protein sequence ID" value="TWU66675.1"/>
    <property type="molecule type" value="Genomic_DNA"/>
</dbReference>
<accession>A0A5C6FYH8</accession>
<reference evidence="1 2" key="1">
    <citation type="submission" date="2019-02" db="EMBL/GenBank/DDBJ databases">
        <title>Deep-cultivation of Planctomycetes and their phenomic and genomic characterization uncovers novel biology.</title>
        <authorList>
            <person name="Wiegand S."/>
            <person name="Jogler M."/>
            <person name="Boedeker C."/>
            <person name="Pinto D."/>
            <person name="Vollmers J."/>
            <person name="Rivas-Marin E."/>
            <person name="Kohn T."/>
            <person name="Peeters S.H."/>
            <person name="Heuer A."/>
            <person name="Rast P."/>
            <person name="Oberbeckmann S."/>
            <person name="Bunk B."/>
            <person name="Jeske O."/>
            <person name="Meyerdierks A."/>
            <person name="Storesund J.E."/>
            <person name="Kallscheuer N."/>
            <person name="Luecker S."/>
            <person name="Lage O.M."/>
            <person name="Pohl T."/>
            <person name="Merkel B.J."/>
            <person name="Hornburger P."/>
            <person name="Mueller R.-W."/>
            <person name="Bruemmer F."/>
            <person name="Labrenz M."/>
            <person name="Spormann A.M."/>
            <person name="Op Den Camp H."/>
            <person name="Overmann J."/>
            <person name="Amann R."/>
            <person name="Jetten M.S.M."/>
            <person name="Mascher T."/>
            <person name="Medema M.H."/>
            <person name="Devos D.P."/>
            <person name="Kaster A.-K."/>
            <person name="Ovreas L."/>
            <person name="Rohde M."/>
            <person name="Galperin M.Y."/>
            <person name="Jogler C."/>
        </authorList>
    </citation>
    <scope>NUCLEOTIDE SEQUENCE [LARGE SCALE GENOMIC DNA]</scope>
    <source>
        <strain evidence="1 2">V7</strain>
    </source>
</reference>
<name>A0A5C6FYH8_9PLAN</name>
<protein>
    <submittedName>
        <fullName evidence="1">Uncharacterized protein</fullName>
    </submittedName>
</protein>
<evidence type="ECO:0000313" key="1">
    <source>
        <dbReference type="EMBL" id="TWU66675.1"/>
    </source>
</evidence>
<dbReference type="Proteomes" id="UP000316476">
    <property type="component" value="Unassembled WGS sequence"/>
</dbReference>
<organism evidence="1 2">
    <name type="scientific">Crateriforma conspicua</name>
    <dbReference type="NCBI Taxonomy" id="2527996"/>
    <lineage>
        <taxon>Bacteria</taxon>
        <taxon>Pseudomonadati</taxon>
        <taxon>Planctomycetota</taxon>
        <taxon>Planctomycetia</taxon>
        <taxon>Planctomycetales</taxon>
        <taxon>Planctomycetaceae</taxon>
        <taxon>Crateriforma</taxon>
    </lineage>
</organism>
<evidence type="ECO:0000313" key="2">
    <source>
        <dbReference type="Proteomes" id="UP000316476"/>
    </source>
</evidence>
<dbReference type="AlphaFoldDB" id="A0A5C6FYH8"/>
<proteinExistence type="predicted"/>
<sequence>MDRHGWILAQRLQNNNACKPVIAVPKTESDDKPSFTVLSQPIAFYPNT</sequence>
<comment type="caution">
    <text evidence="1">The sequence shown here is derived from an EMBL/GenBank/DDBJ whole genome shotgun (WGS) entry which is preliminary data.</text>
</comment>
<dbReference type="RefSeq" id="WP_231604604.1">
    <property type="nucleotide sequence ID" value="NZ_SJPZ01000001.1"/>
</dbReference>
<gene>
    <name evidence="1" type="ORF">V7x_22450</name>
</gene>